<dbReference type="InterPro" id="IPR003439">
    <property type="entry name" value="ABC_transporter-like_ATP-bd"/>
</dbReference>
<name>A1WTI4_HALHL</name>
<dbReference type="GO" id="GO:0005524">
    <property type="term" value="F:ATP binding"/>
    <property type="evidence" value="ECO:0007669"/>
    <property type="project" value="UniProtKB-KW"/>
</dbReference>
<keyword evidence="7" id="KW-1185">Reference proteome</keyword>
<sequence>MSDGTHPMQLMHHAPPCTHQPVVALDGISRIFAGGGGLSPVDLAVSPGEVVGVTGASGCGKSTLLRLIAGRETASSGAIERHYSRLGMVFQEPTLLPWLTVQGNVELVLSPSERPRAREALHHVGLESAASQYPAQLSGGMRQRVGIARALAGHPDLLLMDEPFSSLDYINRAELLELVRERVLGAGVAVIFVSHDVREIVQLCHRILVIGGTPGRVQAELHHPAPAHGPQRRPGALANLEERVLAAIRGHSEARCSCS</sequence>
<dbReference type="HOGENOM" id="CLU_000604_1_22_6"/>
<dbReference type="OrthoDB" id="9802264at2"/>
<keyword evidence="3" id="KW-0547">Nucleotide-binding</keyword>
<evidence type="ECO:0000313" key="7">
    <source>
        <dbReference type="Proteomes" id="UP000000647"/>
    </source>
</evidence>
<organism evidence="6 7">
    <name type="scientific">Halorhodospira halophila (strain DSM 244 / SL1)</name>
    <name type="common">Ectothiorhodospira halophila (strain DSM 244 / SL1)</name>
    <dbReference type="NCBI Taxonomy" id="349124"/>
    <lineage>
        <taxon>Bacteria</taxon>
        <taxon>Pseudomonadati</taxon>
        <taxon>Pseudomonadota</taxon>
        <taxon>Gammaproteobacteria</taxon>
        <taxon>Chromatiales</taxon>
        <taxon>Ectothiorhodospiraceae</taxon>
        <taxon>Halorhodospira</taxon>
    </lineage>
</organism>
<evidence type="ECO:0000256" key="4">
    <source>
        <dbReference type="ARBA" id="ARBA00022840"/>
    </source>
</evidence>
<keyword evidence="4" id="KW-0067">ATP-binding</keyword>
<gene>
    <name evidence="6" type="ordered locus">Hhal_0202</name>
</gene>
<dbReference type="RefSeq" id="WP_011813019.1">
    <property type="nucleotide sequence ID" value="NC_008789.1"/>
</dbReference>
<evidence type="ECO:0000256" key="3">
    <source>
        <dbReference type="ARBA" id="ARBA00022741"/>
    </source>
</evidence>
<comment type="similarity">
    <text evidence="1">Belongs to the ABC transporter superfamily.</text>
</comment>
<evidence type="ECO:0000259" key="5">
    <source>
        <dbReference type="PROSITE" id="PS50893"/>
    </source>
</evidence>
<dbReference type="GO" id="GO:0016887">
    <property type="term" value="F:ATP hydrolysis activity"/>
    <property type="evidence" value="ECO:0007669"/>
    <property type="project" value="InterPro"/>
</dbReference>
<reference evidence="6 7" key="2">
    <citation type="journal article" date="2013" name="Stand. Genomic Sci.">
        <title>Complete genome sequence of Halorhodospira halophila SL1.</title>
        <authorList>
            <person name="Challacombe J.F."/>
            <person name="Majid S."/>
            <person name="Deole R."/>
            <person name="Brettin T.S."/>
            <person name="Bruce D."/>
            <person name="Delano S.F."/>
            <person name="Detter J.C."/>
            <person name="Gleasner C.D."/>
            <person name="Han C.S."/>
            <person name="Misra M."/>
            <person name="Reitenga K.G."/>
            <person name="Mikhailova N."/>
            <person name="Woyke T."/>
            <person name="Pitluck S."/>
            <person name="Nolan M."/>
            <person name="Land M.L."/>
            <person name="Saunders E."/>
            <person name="Tapia R."/>
            <person name="Lapidus A."/>
            <person name="Ivanova N."/>
            <person name="Hoff W.D."/>
        </authorList>
    </citation>
    <scope>NUCLEOTIDE SEQUENCE [LARGE SCALE GENOMIC DNA]</scope>
    <source>
        <strain evidence="7">DSM 244 / SL1</strain>
    </source>
</reference>
<evidence type="ECO:0000313" key="6">
    <source>
        <dbReference type="EMBL" id="ABM60996.1"/>
    </source>
</evidence>
<feature type="domain" description="ABC transporter" evidence="5">
    <location>
        <begin position="23"/>
        <end position="237"/>
    </location>
</feature>
<dbReference type="SMART" id="SM00382">
    <property type="entry name" value="AAA"/>
    <property type="match status" value="1"/>
</dbReference>
<protein>
    <submittedName>
        <fullName evidence="6">ABC transporter related protein</fullName>
    </submittedName>
</protein>
<dbReference type="Gene3D" id="3.40.50.300">
    <property type="entry name" value="P-loop containing nucleotide triphosphate hydrolases"/>
    <property type="match status" value="1"/>
</dbReference>
<dbReference type="PROSITE" id="PS50893">
    <property type="entry name" value="ABC_TRANSPORTER_2"/>
    <property type="match status" value="1"/>
</dbReference>
<proteinExistence type="inferred from homology"/>
<dbReference type="InterPro" id="IPR017871">
    <property type="entry name" value="ABC_transporter-like_CS"/>
</dbReference>
<dbReference type="Pfam" id="PF00005">
    <property type="entry name" value="ABC_tran"/>
    <property type="match status" value="1"/>
</dbReference>
<dbReference type="InterPro" id="IPR003593">
    <property type="entry name" value="AAA+_ATPase"/>
</dbReference>
<dbReference type="InterPro" id="IPR027417">
    <property type="entry name" value="P-loop_NTPase"/>
</dbReference>
<dbReference type="PROSITE" id="PS00211">
    <property type="entry name" value="ABC_TRANSPORTER_1"/>
    <property type="match status" value="1"/>
</dbReference>
<keyword evidence="2" id="KW-0813">Transport</keyword>
<evidence type="ECO:0000256" key="2">
    <source>
        <dbReference type="ARBA" id="ARBA00022448"/>
    </source>
</evidence>
<dbReference type="STRING" id="349124.Hhal_0202"/>
<dbReference type="EMBL" id="CP000544">
    <property type="protein sequence ID" value="ABM60996.1"/>
    <property type="molecule type" value="Genomic_DNA"/>
</dbReference>
<dbReference type="eggNOG" id="COG1116">
    <property type="taxonomic scope" value="Bacteria"/>
</dbReference>
<dbReference type="PANTHER" id="PTHR42788">
    <property type="entry name" value="TAURINE IMPORT ATP-BINDING PROTEIN-RELATED"/>
    <property type="match status" value="1"/>
</dbReference>
<evidence type="ECO:0000256" key="1">
    <source>
        <dbReference type="ARBA" id="ARBA00005417"/>
    </source>
</evidence>
<dbReference type="KEGG" id="hha:Hhal_0202"/>
<accession>A1WTI4</accession>
<reference evidence="7" key="1">
    <citation type="submission" date="2006-12" db="EMBL/GenBank/DDBJ databases">
        <title>Complete sequence of Halorhodospira halophila SL1.</title>
        <authorList>
            <consortium name="US DOE Joint Genome Institute"/>
            <person name="Copeland A."/>
            <person name="Lucas S."/>
            <person name="Lapidus A."/>
            <person name="Barry K."/>
            <person name="Detter J.C."/>
            <person name="Glavina del Rio T."/>
            <person name="Hammon N."/>
            <person name="Israni S."/>
            <person name="Dalin E."/>
            <person name="Tice H."/>
            <person name="Pitluck S."/>
            <person name="Saunders E."/>
            <person name="Brettin T."/>
            <person name="Bruce D."/>
            <person name="Han C."/>
            <person name="Tapia R."/>
            <person name="Schmutz J."/>
            <person name="Larimer F."/>
            <person name="Land M."/>
            <person name="Hauser L."/>
            <person name="Kyrpides N."/>
            <person name="Mikhailova N."/>
            <person name="Hoff W."/>
            <person name="Richardson P."/>
        </authorList>
    </citation>
    <scope>NUCLEOTIDE SEQUENCE [LARGE SCALE GENOMIC DNA]</scope>
    <source>
        <strain evidence="7">DSM 244 / SL1</strain>
    </source>
</reference>
<dbReference type="PANTHER" id="PTHR42788:SF19">
    <property type="entry name" value="ALIPHATIC SULFONATES IMPORT ATP-BINDING PROTEIN SSUB 2"/>
    <property type="match status" value="1"/>
</dbReference>
<dbReference type="InterPro" id="IPR050166">
    <property type="entry name" value="ABC_transporter_ATP-bind"/>
</dbReference>
<dbReference type="Proteomes" id="UP000000647">
    <property type="component" value="Chromosome"/>
</dbReference>
<dbReference type="SUPFAM" id="SSF52540">
    <property type="entry name" value="P-loop containing nucleoside triphosphate hydrolases"/>
    <property type="match status" value="1"/>
</dbReference>
<dbReference type="AlphaFoldDB" id="A1WTI4"/>